<feature type="compositionally biased region" description="Acidic residues" evidence="19">
    <location>
        <begin position="403"/>
        <end position="419"/>
    </location>
</feature>
<keyword evidence="7" id="KW-0965">Cell junction</keyword>
<dbReference type="SUPFAM" id="SSF50044">
    <property type="entry name" value="SH3-domain"/>
    <property type="match status" value="2"/>
</dbReference>
<reference evidence="21" key="2">
    <citation type="submission" date="2025-08" db="UniProtKB">
        <authorList>
            <consortium name="Ensembl"/>
        </authorList>
    </citation>
    <scope>IDENTIFICATION</scope>
</reference>
<evidence type="ECO:0000256" key="18">
    <source>
        <dbReference type="PROSITE-ProRule" id="PRU00192"/>
    </source>
</evidence>
<dbReference type="GO" id="GO:0050852">
    <property type="term" value="P:T cell receptor signaling pathway"/>
    <property type="evidence" value="ECO:0007669"/>
    <property type="project" value="TreeGrafter"/>
</dbReference>
<dbReference type="FunFam" id="2.30.30.40:FF:000156">
    <property type="entry name" value="FYN-binding protein-like isoform X1"/>
    <property type="match status" value="1"/>
</dbReference>
<feature type="compositionally biased region" description="Polar residues" evidence="19">
    <location>
        <begin position="166"/>
        <end position="189"/>
    </location>
</feature>
<dbReference type="Proteomes" id="UP000265040">
    <property type="component" value="Chromosome 22"/>
</dbReference>
<name>A0A3Q1J2X6_ANATE</name>
<dbReference type="Pfam" id="PF14603">
    <property type="entry name" value="hSH3"/>
    <property type="match status" value="2"/>
</dbReference>
<keyword evidence="3 18" id="KW-0728">SH3 domain</keyword>
<evidence type="ECO:0000256" key="4">
    <source>
        <dbReference type="ARBA" id="ARBA00022490"/>
    </source>
</evidence>
<dbReference type="Ensembl" id="ENSATET00000027685.3">
    <property type="protein sequence ID" value="ENSATEP00000027255.2"/>
    <property type="gene ID" value="ENSATEG00000018842.3"/>
</dbReference>
<evidence type="ECO:0000313" key="21">
    <source>
        <dbReference type="Ensembl" id="ENSATEP00000027255.2"/>
    </source>
</evidence>
<evidence type="ECO:0000256" key="7">
    <source>
        <dbReference type="ARBA" id="ARBA00022949"/>
    </source>
</evidence>
<keyword evidence="22" id="KW-1185">Reference proteome</keyword>
<reference evidence="21" key="3">
    <citation type="submission" date="2025-09" db="UniProtKB">
        <authorList>
            <consortium name="Ensembl"/>
        </authorList>
    </citation>
    <scope>IDENTIFICATION</scope>
</reference>
<evidence type="ECO:0000256" key="6">
    <source>
        <dbReference type="ARBA" id="ARBA00022737"/>
    </source>
</evidence>
<feature type="compositionally biased region" description="Polar residues" evidence="19">
    <location>
        <begin position="127"/>
        <end position="140"/>
    </location>
</feature>
<dbReference type="Gene3D" id="2.30.30.40">
    <property type="entry name" value="SH3 Domains"/>
    <property type="match status" value="2"/>
</dbReference>
<dbReference type="InterPro" id="IPR029294">
    <property type="entry name" value="hSH3"/>
</dbReference>
<dbReference type="GeneID" id="113147850"/>
<proteinExistence type="predicted"/>
<feature type="compositionally biased region" description="Pro residues" evidence="19">
    <location>
        <begin position="302"/>
        <end position="311"/>
    </location>
</feature>
<feature type="compositionally biased region" description="Polar residues" evidence="19">
    <location>
        <begin position="338"/>
        <end position="351"/>
    </location>
</feature>
<evidence type="ECO:0000256" key="17">
    <source>
        <dbReference type="ARBA" id="ARBA00082486"/>
    </source>
</evidence>
<evidence type="ECO:0000256" key="10">
    <source>
        <dbReference type="ARBA" id="ARBA00023242"/>
    </source>
</evidence>
<feature type="compositionally biased region" description="Pro residues" evidence="19">
    <location>
        <begin position="352"/>
        <end position="365"/>
    </location>
</feature>
<dbReference type="SMART" id="SM00326">
    <property type="entry name" value="SH3"/>
    <property type="match status" value="2"/>
</dbReference>
<evidence type="ECO:0000256" key="15">
    <source>
        <dbReference type="ARBA" id="ARBA00081595"/>
    </source>
</evidence>
<dbReference type="GO" id="GO:0070161">
    <property type="term" value="C:anchoring junction"/>
    <property type="evidence" value="ECO:0007669"/>
    <property type="project" value="UniProtKB-SubCell"/>
</dbReference>
<feature type="compositionally biased region" description="Basic and acidic residues" evidence="19">
    <location>
        <begin position="70"/>
        <end position="82"/>
    </location>
</feature>
<feature type="region of interest" description="Disordered" evidence="19">
    <location>
        <begin position="553"/>
        <end position="574"/>
    </location>
</feature>
<feature type="compositionally biased region" description="Pro residues" evidence="19">
    <location>
        <begin position="255"/>
        <end position="264"/>
    </location>
</feature>
<feature type="domain" description="SH3" evidence="20">
    <location>
        <begin position="472"/>
        <end position="533"/>
    </location>
</feature>
<evidence type="ECO:0000256" key="2">
    <source>
        <dbReference type="ARBA" id="ARBA00004496"/>
    </source>
</evidence>
<dbReference type="AlphaFoldDB" id="A0A3Q1J2X6"/>
<keyword evidence="8" id="KW-0007">Acetylation</keyword>
<keyword evidence="10" id="KW-0539">Nucleus</keyword>
<dbReference type="InterPro" id="IPR001452">
    <property type="entry name" value="SH3_domain"/>
</dbReference>
<evidence type="ECO:0000256" key="1">
    <source>
        <dbReference type="ARBA" id="ARBA00004282"/>
    </source>
</evidence>
<sequence length="771" mass="84204">MDNKADVKAIMARFQASGSSIEETSSTPAGRTKQPVHPTLSSGPTIQPKKPVLESLSGGAINAGPKPPFLKKEITEAHEPNKTKALASRFANNQDDTNSKPFTVNKQIPSKSPLSQAHETKGPVQKSPLNKSTLSNSLSDSKPVIPKPSLAASSKPSWVKEDSSGGVPSTTSATPPKVPNLQQKPSSSILKLMQQNEELVGANVNTVSKPSPVANANLKPVSNFRTAQNMFNKEDKNEQPDSGGATKQPLGPTSSIPPPKPPITKKPSLKKPVKSPVQDSNVNGDAPSGPKRNPLPNSLALGPPPAKPNRPPKVDLEKCKRGAEPCDDGPGALKKPNIPTTLASHPSNHNVTPPPPALPSLPPRHPGSMPEDKDIYDDVDEVTNSPPPLPPSAGHPSQRAKEEIDDDDDDGEMYEDLDERWEAAAEQKLDKKKEKDEKEEKKRLEAEKKEQKEREKKEQDAKKKFKLVGPLEVIHQGKARVDCKGSKTDLVLRQGDSLDIIRVQGNPEGKWLGRTQDGSIGYVKTTSVEIDFNSLKNRQAQPAYEPEVYDDIDVLSSDNSGNKGPGVVLPPLPEGGEIYDDVVDPNLDIRSPAMKPLGFLRMFERSRRLTRSTEVPPPSQFSAEGNKDKPGAPTDEEIYDDVDSQSLPPPPPISSLPPLKGKSKTEEMDPKKQKKFEKEEKEFRKRFKHDGEIRVLYQVTIVETLTNKKWTGKDLPIRAGEKLDVIVKAVDNKLICRNEEGKFGYVSTSFVAMDDGDIYDDVGDDCIYDND</sequence>
<dbReference type="GeneTree" id="ENSGT00530000063460"/>
<dbReference type="FunFam" id="2.30.30.40:FF:000133">
    <property type="entry name" value="FYN-binding protein-like isoform X2"/>
    <property type="match status" value="1"/>
</dbReference>
<comment type="function">
    <text evidence="11">Acts as an adapter protein of the FYN and LCP2 signaling cascades in T-cells. May play a role in linking T-cell signaling to remodeling of the actin cytoskeleton. Modulates the expression of IL2. Involved in platelet activation. Prevents the degradation of SKAP1 and SKAP2. May be involved in high affinity immunoglobulin epsilon receptor signaling in mast cells.</text>
</comment>
<dbReference type="GO" id="GO:0005886">
    <property type="term" value="C:plasma membrane"/>
    <property type="evidence" value="ECO:0007669"/>
    <property type="project" value="InterPro"/>
</dbReference>
<evidence type="ECO:0000256" key="13">
    <source>
        <dbReference type="ARBA" id="ARBA00079796"/>
    </source>
</evidence>
<evidence type="ECO:0000313" key="22">
    <source>
        <dbReference type="Proteomes" id="UP000265040"/>
    </source>
</evidence>
<evidence type="ECO:0000259" key="20">
    <source>
        <dbReference type="PROSITE" id="PS50002"/>
    </source>
</evidence>
<dbReference type="GO" id="GO:0072659">
    <property type="term" value="P:protein localization to plasma membrane"/>
    <property type="evidence" value="ECO:0007669"/>
    <property type="project" value="TreeGrafter"/>
</dbReference>
<feature type="region of interest" description="Disordered" evidence="19">
    <location>
        <begin position="201"/>
        <end position="463"/>
    </location>
</feature>
<keyword evidence="5" id="KW-0597">Phosphoprotein</keyword>
<feature type="compositionally biased region" description="Polar residues" evidence="19">
    <location>
        <begin position="90"/>
        <end position="117"/>
    </location>
</feature>
<evidence type="ECO:0000256" key="5">
    <source>
        <dbReference type="ARBA" id="ARBA00022553"/>
    </source>
</evidence>
<evidence type="ECO:0000256" key="19">
    <source>
        <dbReference type="SAM" id="MobiDB-lite"/>
    </source>
</evidence>
<evidence type="ECO:0000256" key="3">
    <source>
        <dbReference type="ARBA" id="ARBA00022443"/>
    </source>
</evidence>
<feature type="compositionally biased region" description="Acidic residues" evidence="19">
    <location>
        <begin position="634"/>
        <end position="643"/>
    </location>
</feature>
<evidence type="ECO:0000256" key="11">
    <source>
        <dbReference type="ARBA" id="ARBA00059917"/>
    </source>
</evidence>
<dbReference type="PANTHER" id="PTHR16830:SF19">
    <property type="entry name" value="FYN-BINDING PROTEIN-LIKE-RELATED"/>
    <property type="match status" value="1"/>
</dbReference>
<dbReference type="PANTHER" id="PTHR16830">
    <property type="entry name" value="SH2 CONTAINING ADAPTOR PRAM-1 RELATED"/>
    <property type="match status" value="1"/>
</dbReference>
<dbReference type="CTD" id="796938"/>
<feature type="compositionally biased region" description="Basic and acidic residues" evidence="19">
    <location>
        <begin position="420"/>
        <end position="462"/>
    </location>
</feature>
<keyword evidence="6" id="KW-0677">Repeat</keyword>
<dbReference type="GO" id="GO:0007229">
    <property type="term" value="P:integrin-mediated signaling pathway"/>
    <property type="evidence" value="ECO:0007669"/>
    <property type="project" value="InterPro"/>
</dbReference>
<organism evidence="21 22">
    <name type="scientific">Anabas testudineus</name>
    <name type="common">Climbing perch</name>
    <name type="synonym">Anthias testudineus</name>
    <dbReference type="NCBI Taxonomy" id="64144"/>
    <lineage>
        <taxon>Eukaryota</taxon>
        <taxon>Metazoa</taxon>
        <taxon>Chordata</taxon>
        <taxon>Craniata</taxon>
        <taxon>Vertebrata</taxon>
        <taxon>Euteleostomi</taxon>
        <taxon>Actinopterygii</taxon>
        <taxon>Neopterygii</taxon>
        <taxon>Teleostei</taxon>
        <taxon>Neoteleostei</taxon>
        <taxon>Acanthomorphata</taxon>
        <taxon>Anabantaria</taxon>
        <taxon>Anabantiformes</taxon>
        <taxon>Anabantoidei</taxon>
        <taxon>Anabantidae</taxon>
        <taxon>Anabas</taxon>
    </lineage>
</organism>
<comment type="subcellular location">
    <subcellularLocation>
        <location evidence="1">Cell junction</location>
    </subcellularLocation>
    <subcellularLocation>
        <location evidence="2">Cytoplasm</location>
    </subcellularLocation>
</comment>
<feature type="compositionally biased region" description="Polar residues" evidence="19">
    <location>
        <begin position="16"/>
        <end position="29"/>
    </location>
</feature>
<evidence type="ECO:0000256" key="8">
    <source>
        <dbReference type="ARBA" id="ARBA00022990"/>
    </source>
</evidence>
<dbReference type="InterPro" id="IPR036028">
    <property type="entry name" value="SH3-like_dom_sf"/>
</dbReference>
<dbReference type="RefSeq" id="XP_026194902.1">
    <property type="nucleotide sequence ID" value="XM_026339117.1"/>
</dbReference>
<feature type="compositionally biased region" description="Basic and acidic residues" evidence="19">
    <location>
        <begin position="663"/>
        <end position="679"/>
    </location>
</feature>
<evidence type="ECO:0000256" key="14">
    <source>
        <dbReference type="ARBA" id="ARBA00081371"/>
    </source>
</evidence>
<feature type="compositionally biased region" description="Basic and acidic residues" evidence="19">
    <location>
        <begin position="312"/>
        <end position="324"/>
    </location>
</feature>
<protein>
    <recommendedName>
        <fullName evidence="12">FYN-binding protein 1</fullName>
    </recommendedName>
    <alternativeName>
        <fullName evidence="13">Adhesion and degranulation promoting adaptor protein</fullName>
    </alternativeName>
    <alternativeName>
        <fullName evidence="14">FYB-120/130</fullName>
    </alternativeName>
    <alternativeName>
        <fullName evidence="17">FYN-T-binding protein</fullName>
    </alternativeName>
    <alternativeName>
        <fullName evidence="15">SLAP-130</fullName>
    </alternativeName>
    <alternativeName>
        <fullName evidence="16">SLP-76-associated phosphoprotein</fullName>
    </alternativeName>
</protein>
<dbReference type="OrthoDB" id="9396701at2759"/>
<feature type="region of interest" description="Disordered" evidence="19">
    <location>
        <begin position="609"/>
        <end position="679"/>
    </location>
</feature>
<feature type="compositionally biased region" description="Low complexity" evidence="19">
    <location>
        <begin position="147"/>
        <end position="157"/>
    </location>
</feature>
<keyword evidence="4" id="KW-0963">Cytoplasm</keyword>
<evidence type="ECO:0000256" key="16">
    <source>
        <dbReference type="ARBA" id="ARBA00081679"/>
    </source>
</evidence>
<feature type="region of interest" description="Disordered" evidence="19">
    <location>
        <begin position="14"/>
        <end position="189"/>
    </location>
</feature>
<reference evidence="21" key="1">
    <citation type="submission" date="2021-04" db="EMBL/GenBank/DDBJ databases">
        <authorList>
            <consortium name="Wellcome Sanger Institute Data Sharing"/>
        </authorList>
    </citation>
    <scope>NUCLEOTIDE SEQUENCE [LARGE SCALE GENOMIC DNA]</scope>
</reference>
<keyword evidence="9" id="KW-0175">Coiled coil</keyword>
<accession>A0A3Q1J2X6</accession>
<evidence type="ECO:0000256" key="12">
    <source>
        <dbReference type="ARBA" id="ARBA00068976"/>
    </source>
</evidence>
<dbReference type="GO" id="GO:0005737">
    <property type="term" value="C:cytoplasm"/>
    <property type="evidence" value="ECO:0007669"/>
    <property type="project" value="UniProtKB-SubCell"/>
</dbReference>
<dbReference type="InterPro" id="IPR043443">
    <property type="entry name" value="FYB1/2-like"/>
</dbReference>
<evidence type="ECO:0000256" key="9">
    <source>
        <dbReference type="ARBA" id="ARBA00023054"/>
    </source>
</evidence>
<dbReference type="PROSITE" id="PS50002">
    <property type="entry name" value="SH3"/>
    <property type="match status" value="1"/>
</dbReference>